<comment type="caution">
    <text evidence="1">The sequence shown here is derived from an EMBL/GenBank/DDBJ whole genome shotgun (WGS) entry which is preliminary data.</text>
</comment>
<dbReference type="RefSeq" id="WP_064028241.1">
    <property type="nucleotide sequence ID" value="NZ_LUUL01000088.1"/>
</dbReference>
<evidence type="ECO:0000313" key="2">
    <source>
        <dbReference type="Proteomes" id="UP000077734"/>
    </source>
</evidence>
<accession>A0AA91DB77</accession>
<gene>
    <name evidence="1" type="ORF">A1356_15440</name>
</gene>
<dbReference type="Proteomes" id="UP000077734">
    <property type="component" value="Unassembled WGS sequence"/>
</dbReference>
<reference evidence="1 2" key="1">
    <citation type="submission" date="2016-03" db="EMBL/GenBank/DDBJ databases">
        <authorList>
            <person name="Heylen K."/>
            <person name="De Vos P."/>
            <person name="Vekeman B."/>
        </authorList>
    </citation>
    <scope>NUCLEOTIDE SEQUENCE [LARGE SCALE GENOMIC DNA]</scope>
    <source>
        <strain evidence="1 2">R-49807</strain>
    </source>
</reference>
<keyword evidence="2" id="KW-1185">Reference proteome</keyword>
<evidence type="ECO:0008006" key="3">
    <source>
        <dbReference type="Google" id="ProtNLM"/>
    </source>
</evidence>
<evidence type="ECO:0000313" key="1">
    <source>
        <dbReference type="EMBL" id="OAI24554.1"/>
    </source>
</evidence>
<proteinExistence type="predicted"/>
<sequence length="338" mass="37669">MAKQPPKFDISGAKKELNARRAFDQNRRDNANNILRPEQIQGKDWRSAKVLTTTLGLANGQMRRITKQDLIAFNKNIARLESRIEKGVTANEVISLSMPEDKKRSKEQIHFAVPVTMRYGDIKFLTNAGPDSKVTRHSVHIVLADYDHGLAKGTPLQAAKEISKGNLLFDCDCDHHTFVFRYITTIMKANAGRPEHGFPKLRNPQLEGIACKHVLRVMVELNTSIFIWKKIAVMIEADRANNASKELKRRQKAISMPQREASEMAAKQKLSPRKIEAINKASKASNIANAVRTAARMAPPPSRPKRASMKQANDAATILAATGMTMEEIVAMIAAQRG</sequence>
<protein>
    <recommendedName>
        <fullName evidence="3">SWIM-type domain-containing protein</fullName>
    </recommendedName>
</protein>
<name>A0AA91DB77_9GAMM</name>
<organism evidence="1 2">
    <name type="scientific">Methylomonas koyamae</name>
    <dbReference type="NCBI Taxonomy" id="702114"/>
    <lineage>
        <taxon>Bacteria</taxon>
        <taxon>Pseudomonadati</taxon>
        <taxon>Pseudomonadota</taxon>
        <taxon>Gammaproteobacteria</taxon>
        <taxon>Methylococcales</taxon>
        <taxon>Methylococcaceae</taxon>
        <taxon>Methylomonas</taxon>
    </lineage>
</organism>
<dbReference type="AlphaFoldDB" id="A0AA91DB77"/>
<dbReference type="EMBL" id="LUUL01000088">
    <property type="protein sequence ID" value="OAI24554.1"/>
    <property type="molecule type" value="Genomic_DNA"/>
</dbReference>